<feature type="domain" description="PH" evidence="2">
    <location>
        <begin position="311"/>
        <end position="347"/>
    </location>
</feature>
<dbReference type="InterPro" id="IPR001849">
    <property type="entry name" value="PH_domain"/>
</dbReference>
<feature type="region of interest" description="Disordered" evidence="1">
    <location>
        <begin position="190"/>
        <end position="220"/>
    </location>
</feature>
<feature type="compositionally biased region" description="Polar residues" evidence="1">
    <location>
        <begin position="784"/>
        <end position="797"/>
    </location>
</feature>
<feature type="compositionally biased region" description="Basic and acidic residues" evidence="1">
    <location>
        <begin position="190"/>
        <end position="202"/>
    </location>
</feature>
<feature type="compositionally biased region" description="Polar residues" evidence="1">
    <location>
        <begin position="606"/>
        <end position="628"/>
    </location>
</feature>
<feature type="compositionally biased region" description="Polar residues" evidence="1">
    <location>
        <begin position="481"/>
        <end position="491"/>
    </location>
</feature>
<feature type="region of interest" description="Disordered" evidence="1">
    <location>
        <begin position="95"/>
        <end position="131"/>
    </location>
</feature>
<sequence>LHPALDAMAPDDRSKMGSGSTFRSFTHNDHSTSRWRRNRSSASVQDHFVQPAPVPLDPNPAPKLDRTPSKMSLFNLFSKPKVEKARGHSEVGLAVPMAPPVPPKHSVSPPKSALRHNPPPPVQQALRSRSSQMLRPISLRPSIMRPQEGTWNPPPLFQAYPQSIKYATVQSCVFSPDVLLRTQSQRKQLDMARERMDSHRDLSSTLEGGSPEPKKLEKSHKRLISNSVLHTPPPQLTDKVYVLVTAGYVLQYAGEGSFDRLPEKVLKLGKESKAYACDLIPGKHFVLQVSQSANEDGTVSMGPKTSLLSRLRLQNATARRAATSFLLVLENAEEMDSWMTAVRREIERAGGAAVRDESISIRESSSIDESPDEEQAAEREAESPSPRYHVRRDPQRVSKVVPVDSPLQSQYSDSPKIVASDWEGDRSEKTVSIADTASLHSNSRMSSKRKSIEVSSIATTAVSHDQLQLDQLRERSRFSYMSSATSVSGAGTRNTSRTSSPAPTSPLKEGFSPADAEPLRSATSLRSFHMNPSNSTSTRRRSMQPLPTTNEDNAVSAVTPSTPKRHSIYGPTSPTTKEPEKPESEVQESKLTTTPPQPATRPASNVRYSTVPPQTQLPAKFNLRSSSAPPARLTAISPPPRDPAPGPPARPQSTLGSLPSAAALSTRSERRISATPKPFLRPFPVRTQHSDGSVVVPRRLSSMSTGPPLGIVVNRSVTAPVRPPAASNSTSPPIVNISPLPSQTLRRPSSVQIRSDPAPFLSSSRPVRAISSTPSFVPGRRASATPTPTSNLHTTPSIPVLRQQAQQQMATQKGITPRRSMPAIGLPPPAPPPTMPLPPPPP</sequence>
<feature type="non-terminal residue" evidence="3">
    <location>
        <position position="842"/>
    </location>
</feature>
<protein>
    <recommendedName>
        <fullName evidence="2">PH domain-containing protein</fullName>
    </recommendedName>
</protein>
<feature type="non-terminal residue" evidence="3">
    <location>
        <position position="1"/>
    </location>
</feature>
<feature type="compositionally biased region" description="Low complexity" evidence="1">
    <location>
        <begin position="803"/>
        <end position="812"/>
    </location>
</feature>
<feature type="compositionally biased region" description="Pro residues" evidence="1">
    <location>
        <begin position="637"/>
        <end position="650"/>
    </location>
</feature>
<feature type="compositionally biased region" description="Polar residues" evidence="1">
    <location>
        <begin position="761"/>
        <end position="775"/>
    </location>
</feature>
<dbReference type="OrthoDB" id="1749473at2759"/>
<organism evidence="3 4">
    <name type="scientific">Corynespora cassiicola Philippines</name>
    <dbReference type="NCBI Taxonomy" id="1448308"/>
    <lineage>
        <taxon>Eukaryota</taxon>
        <taxon>Fungi</taxon>
        <taxon>Dikarya</taxon>
        <taxon>Ascomycota</taxon>
        <taxon>Pezizomycotina</taxon>
        <taxon>Dothideomycetes</taxon>
        <taxon>Pleosporomycetidae</taxon>
        <taxon>Pleosporales</taxon>
        <taxon>Corynesporascaceae</taxon>
        <taxon>Corynespora</taxon>
    </lineage>
</organism>
<feature type="region of interest" description="Disordered" evidence="1">
    <location>
        <begin position="353"/>
        <end position="429"/>
    </location>
</feature>
<feature type="compositionally biased region" description="Low complexity" evidence="1">
    <location>
        <begin position="492"/>
        <end position="506"/>
    </location>
</feature>
<feature type="region of interest" description="Disordered" evidence="1">
    <location>
        <begin position="721"/>
        <end position="842"/>
    </location>
</feature>
<dbReference type="AlphaFoldDB" id="A0A2T2P108"/>
<keyword evidence="4" id="KW-1185">Reference proteome</keyword>
<evidence type="ECO:0000259" key="2">
    <source>
        <dbReference type="PROSITE" id="PS50003"/>
    </source>
</evidence>
<name>A0A2T2P108_CORCC</name>
<feature type="compositionally biased region" description="Pro residues" evidence="1">
    <location>
        <begin position="825"/>
        <end position="842"/>
    </location>
</feature>
<feature type="compositionally biased region" description="Basic and acidic residues" evidence="1">
    <location>
        <begin position="577"/>
        <end position="588"/>
    </location>
</feature>
<gene>
    <name evidence="3" type="ORF">BS50DRAFT_463994</name>
</gene>
<accession>A0A2T2P108</accession>
<dbReference type="EMBL" id="KZ678131">
    <property type="protein sequence ID" value="PSN71365.1"/>
    <property type="molecule type" value="Genomic_DNA"/>
</dbReference>
<evidence type="ECO:0000313" key="3">
    <source>
        <dbReference type="EMBL" id="PSN71365.1"/>
    </source>
</evidence>
<evidence type="ECO:0000313" key="4">
    <source>
        <dbReference type="Proteomes" id="UP000240883"/>
    </source>
</evidence>
<dbReference type="PROSITE" id="PS50003">
    <property type="entry name" value="PH_DOMAIN"/>
    <property type="match status" value="1"/>
</dbReference>
<feature type="region of interest" description="Disordered" evidence="1">
    <location>
        <begin position="481"/>
        <end position="691"/>
    </location>
</feature>
<feature type="compositionally biased region" description="Polar residues" evidence="1">
    <location>
        <begin position="521"/>
        <end position="534"/>
    </location>
</feature>
<proteinExistence type="predicted"/>
<feature type="compositionally biased region" description="Pro residues" evidence="1">
    <location>
        <begin position="52"/>
        <end position="61"/>
    </location>
</feature>
<dbReference type="Proteomes" id="UP000240883">
    <property type="component" value="Unassembled WGS sequence"/>
</dbReference>
<reference evidence="3 4" key="1">
    <citation type="journal article" date="2018" name="Front. Microbiol.">
        <title>Genome-Wide Analysis of Corynespora cassiicola Leaf Fall Disease Putative Effectors.</title>
        <authorList>
            <person name="Lopez D."/>
            <person name="Ribeiro S."/>
            <person name="Label P."/>
            <person name="Fumanal B."/>
            <person name="Venisse J.S."/>
            <person name="Kohler A."/>
            <person name="de Oliveira R.R."/>
            <person name="Labutti K."/>
            <person name="Lipzen A."/>
            <person name="Lail K."/>
            <person name="Bauer D."/>
            <person name="Ohm R.A."/>
            <person name="Barry K.W."/>
            <person name="Spatafora J."/>
            <person name="Grigoriev I.V."/>
            <person name="Martin F.M."/>
            <person name="Pujade-Renaud V."/>
        </authorList>
    </citation>
    <scope>NUCLEOTIDE SEQUENCE [LARGE SCALE GENOMIC DNA]</scope>
    <source>
        <strain evidence="3 4">Philippines</strain>
    </source>
</reference>
<dbReference type="STRING" id="1448308.A0A2T2P108"/>
<feature type="region of interest" description="Disordered" evidence="1">
    <location>
        <begin position="1"/>
        <end position="68"/>
    </location>
</feature>
<feature type="compositionally biased region" description="Polar residues" evidence="1">
    <location>
        <begin position="545"/>
        <end position="562"/>
    </location>
</feature>
<evidence type="ECO:0000256" key="1">
    <source>
        <dbReference type="SAM" id="MobiDB-lite"/>
    </source>
</evidence>
<feature type="compositionally biased region" description="Polar residues" evidence="1">
    <location>
        <begin position="726"/>
        <end position="753"/>
    </location>
</feature>